<dbReference type="Proteomes" id="UP001220010">
    <property type="component" value="Unassembled WGS sequence"/>
</dbReference>
<dbReference type="RefSeq" id="WP_316965711.1">
    <property type="nucleotide sequence ID" value="NZ_JARFPK010000005.1"/>
</dbReference>
<dbReference type="InterPro" id="IPR029055">
    <property type="entry name" value="Ntn_hydrolases_N"/>
</dbReference>
<dbReference type="PIRSF" id="PIRSF018774">
    <property type="entry name" value="GOGAT_lg_dom1"/>
    <property type="match status" value="1"/>
</dbReference>
<dbReference type="SUPFAM" id="SSF56235">
    <property type="entry name" value="N-terminal nucleophile aminohydrolases (Ntn hydrolases)"/>
    <property type="match status" value="1"/>
</dbReference>
<dbReference type="Gene3D" id="3.60.20.10">
    <property type="entry name" value="Glutamine Phosphoribosylpyrophosphate, subunit 1, domain 1"/>
    <property type="match status" value="1"/>
</dbReference>
<accession>A0ABT5X5I4</accession>
<dbReference type="EMBL" id="JARFPK010000005">
    <property type="protein sequence ID" value="MDF0589956.1"/>
    <property type="molecule type" value="Genomic_DNA"/>
</dbReference>
<protein>
    <recommendedName>
        <fullName evidence="2">Glutamine amidotransferase type-2 domain-containing protein</fullName>
    </recommendedName>
</protein>
<dbReference type="PROSITE" id="PS51278">
    <property type="entry name" value="GATASE_TYPE_2"/>
    <property type="match status" value="1"/>
</dbReference>
<evidence type="ECO:0000313" key="3">
    <source>
        <dbReference type="EMBL" id="MDF0589956.1"/>
    </source>
</evidence>
<reference evidence="3 4" key="1">
    <citation type="submission" date="2023-03" db="EMBL/GenBank/DDBJ databases">
        <title>WGS of Methanotrichaceae archaeon Mx.</title>
        <authorList>
            <person name="Sorokin D.Y."/>
            <person name="Merkel A.Y."/>
        </authorList>
    </citation>
    <scope>NUCLEOTIDE SEQUENCE [LARGE SCALE GENOMIC DNA]</scope>
    <source>
        <strain evidence="3 4">Mx</strain>
    </source>
</reference>
<feature type="region of interest" description="Disordered" evidence="1">
    <location>
        <begin position="374"/>
        <end position="393"/>
    </location>
</feature>
<evidence type="ECO:0000259" key="2">
    <source>
        <dbReference type="PROSITE" id="PS51278"/>
    </source>
</evidence>
<dbReference type="InterPro" id="IPR012375">
    <property type="entry name" value="Glu_synth_lsu_1"/>
</dbReference>
<dbReference type="CDD" id="cd01907">
    <property type="entry name" value="GlxB"/>
    <property type="match status" value="1"/>
</dbReference>
<evidence type="ECO:0000313" key="4">
    <source>
        <dbReference type="Proteomes" id="UP001220010"/>
    </source>
</evidence>
<evidence type="ECO:0000256" key="1">
    <source>
        <dbReference type="SAM" id="MobiDB-lite"/>
    </source>
</evidence>
<gene>
    <name evidence="3" type="ORF">P0O15_02025</name>
</gene>
<keyword evidence="4" id="KW-1185">Reference proteome</keyword>
<organism evidence="3 4">
    <name type="scientific">Candidatus Methanocrinis natronophilus</name>
    <dbReference type="NCBI Taxonomy" id="3033396"/>
    <lineage>
        <taxon>Archaea</taxon>
        <taxon>Methanobacteriati</taxon>
        <taxon>Methanobacteriota</taxon>
        <taxon>Stenosarchaea group</taxon>
        <taxon>Methanomicrobia</taxon>
        <taxon>Methanotrichales</taxon>
        <taxon>Methanotrichaceae</taxon>
        <taxon>Methanocrinis</taxon>
    </lineage>
</organism>
<comment type="caution">
    <text evidence="3">The sequence shown here is derived from an EMBL/GenBank/DDBJ whole genome shotgun (WGS) entry which is preliminary data.</text>
</comment>
<dbReference type="InterPro" id="IPR017932">
    <property type="entry name" value="GATase_2_dom"/>
</dbReference>
<proteinExistence type="predicted"/>
<sequence length="393" mass="44908">MDRKRRSRRELYTKEICACSIFGAMNREGDRFTGEGVMKAIASMRVRGNGLGGGFAAYGIYPDHRDLYAFHLMFTGPTDPARRAAKQELEAFLARKFDVYFDEEIPTDDSVFVRDPPLLWRYFVLPRKEGEDAEMTEEEYIVREIMAVNSKIENAYVFSSGKNMGCFKGVAYPEEIGEYFMLDRLYRGHTWTVHGRFPTNTQAWWGGAHPFGLLDTTVVHNGEVSSYGTNRWYLEMYGYACTLQTDTEVIAYAADLLMRRQKLPIEIVAKILAPPIWAAIDRMDEKEKRLMTALRMTYGPLLMNGPFAVIIGETGRMIGLTDRIRLRPLTAATRGEIFYISSEEASIRLISPHLDRVWTPRGGEPVIAEMKGYEKGSEESYEKGSEKSYERIC</sequence>
<name>A0ABT5X5I4_9EURY</name>
<feature type="domain" description="Glutamine amidotransferase type-2" evidence="2">
    <location>
        <begin position="19"/>
        <end position="371"/>
    </location>
</feature>
<dbReference type="Pfam" id="PF00310">
    <property type="entry name" value="GATase_2"/>
    <property type="match status" value="1"/>
</dbReference>